<feature type="compositionally biased region" description="Polar residues" evidence="1">
    <location>
        <begin position="421"/>
        <end position="444"/>
    </location>
</feature>
<feature type="region of interest" description="Disordered" evidence="1">
    <location>
        <begin position="241"/>
        <end position="266"/>
    </location>
</feature>
<feature type="compositionally biased region" description="Polar residues" evidence="1">
    <location>
        <begin position="303"/>
        <end position="325"/>
    </location>
</feature>
<dbReference type="EMBL" id="ML769587">
    <property type="protein sequence ID" value="KAE9392830.1"/>
    <property type="molecule type" value="Genomic_DNA"/>
</dbReference>
<evidence type="ECO:0000313" key="3">
    <source>
        <dbReference type="EMBL" id="KAE9392830.1"/>
    </source>
</evidence>
<feature type="compositionally biased region" description="Polar residues" evidence="1">
    <location>
        <begin position="383"/>
        <end position="395"/>
    </location>
</feature>
<gene>
    <name evidence="3" type="ORF">BT96DRAFT_261337</name>
</gene>
<feature type="compositionally biased region" description="Low complexity" evidence="1">
    <location>
        <begin position="18"/>
        <end position="29"/>
    </location>
</feature>
<feature type="compositionally biased region" description="Basic and acidic residues" evidence="1">
    <location>
        <begin position="46"/>
        <end position="55"/>
    </location>
</feature>
<feature type="region of interest" description="Disordered" evidence="1">
    <location>
        <begin position="302"/>
        <end position="395"/>
    </location>
</feature>
<feature type="compositionally biased region" description="Polar residues" evidence="1">
    <location>
        <begin position="181"/>
        <end position="195"/>
    </location>
</feature>
<dbReference type="Proteomes" id="UP000799118">
    <property type="component" value="Unassembled WGS sequence"/>
</dbReference>
<evidence type="ECO:0000256" key="1">
    <source>
        <dbReference type="SAM" id="MobiDB-lite"/>
    </source>
</evidence>
<organism evidence="3 4">
    <name type="scientific">Gymnopus androsaceus JB14</name>
    <dbReference type="NCBI Taxonomy" id="1447944"/>
    <lineage>
        <taxon>Eukaryota</taxon>
        <taxon>Fungi</taxon>
        <taxon>Dikarya</taxon>
        <taxon>Basidiomycota</taxon>
        <taxon>Agaricomycotina</taxon>
        <taxon>Agaricomycetes</taxon>
        <taxon>Agaricomycetidae</taxon>
        <taxon>Agaricales</taxon>
        <taxon>Marasmiineae</taxon>
        <taxon>Omphalotaceae</taxon>
        <taxon>Gymnopus</taxon>
    </lineage>
</organism>
<dbReference type="OrthoDB" id="3270652at2759"/>
<feature type="region of interest" description="Disordered" evidence="1">
    <location>
        <begin position="178"/>
        <end position="224"/>
    </location>
</feature>
<protein>
    <submittedName>
        <fullName evidence="3">Uncharacterized protein</fullName>
    </submittedName>
</protein>
<keyword evidence="2" id="KW-0472">Membrane</keyword>
<evidence type="ECO:0000256" key="2">
    <source>
        <dbReference type="SAM" id="Phobius"/>
    </source>
</evidence>
<feature type="region of interest" description="Disordered" evidence="1">
    <location>
        <begin position="408"/>
        <end position="445"/>
    </location>
</feature>
<keyword evidence="2" id="KW-0812">Transmembrane</keyword>
<feature type="region of interest" description="Disordered" evidence="1">
    <location>
        <begin position="1"/>
        <end position="64"/>
    </location>
</feature>
<feature type="compositionally biased region" description="Basic and acidic residues" evidence="1">
    <location>
        <begin position="1"/>
        <end position="10"/>
    </location>
</feature>
<keyword evidence="4" id="KW-1185">Reference proteome</keyword>
<feature type="compositionally biased region" description="Polar residues" evidence="1">
    <location>
        <begin position="246"/>
        <end position="259"/>
    </location>
</feature>
<feature type="transmembrane region" description="Helical" evidence="2">
    <location>
        <begin position="604"/>
        <end position="622"/>
    </location>
</feature>
<name>A0A6A4H532_9AGAR</name>
<sequence>MEDGQIREDGEISDSEPAAVAAANGQLAATPSSSPIKRPVPSTPDVHPDGTHNDHSPVLPKVESPSNLLDRISDVSMSASESFGQPQLFEANNKVHFVDVDHVRPGLEMNQEQYDTAKDIVLDLLGWGVPPEYLIDCGLSREIVFYVFSELNLRLPVNLDTNGIIPYSPSTLKALLRDPSHVSSPLGSESGSQRLSGHPSLPLKPPAPGQERSRKATGDAAGAAALHDMERQRRQELLARKAVQASRKNGGSTSPTTKPAASDDQDVEMASLVPSESVDDFLKSIEPVRSDRMDVDEFPLVGSTPSIVPQESTSVMVESPTSLPMQTDELPVSSGASTSGQVSRRSSSSDDTSGPSNGAQRRGKRPVAADFVDFDAAPRHRNGSSTRQKNGGSFASISTMRRCVIDLSDSEGEMDGHDVQTTKPAASSRYSTPPISTGTSNHRTMSPAALAEKELEIQKMRQMIAEREQGRVKKLKKLEAMSNSDAVAVKQEEEELTTSLATPVHESPATEHPASMLHSAYVSSVSLIGFSASTDTAPSTIDMGSVVSSPLLLRLTCSLVSFLLLNLIQVITIQLILQVQQPQQLKIKRVRRLSGAGMTRQQGYFPFPLVLFSLGFIVRFFLLQAPEIQQDPVTEAVDVDLASSSSAQVRLMSSSLSFVADFLAPSALVPLKF</sequence>
<dbReference type="AlphaFoldDB" id="A0A6A4H532"/>
<keyword evidence="2" id="KW-1133">Transmembrane helix</keyword>
<proteinExistence type="predicted"/>
<evidence type="ECO:0000313" key="4">
    <source>
        <dbReference type="Proteomes" id="UP000799118"/>
    </source>
</evidence>
<feature type="compositionally biased region" description="Low complexity" evidence="1">
    <location>
        <begin position="337"/>
        <end position="356"/>
    </location>
</feature>
<reference evidence="3" key="1">
    <citation type="journal article" date="2019" name="Environ. Microbiol.">
        <title>Fungal ecological strategies reflected in gene transcription - a case study of two litter decomposers.</title>
        <authorList>
            <person name="Barbi F."/>
            <person name="Kohler A."/>
            <person name="Barry K."/>
            <person name="Baskaran P."/>
            <person name="Daum C."/>
            <person name="Fauchery L."/>
            <person name="Ihrmark K."/>
            <person name="Kuo A."/>
            <person name="LaButti K."/>
            <person name="Lipzen A."/>
            <person name="Morin E."/>
            <person name="Grigoriev I.V."/>
            <person name="Henrissat B."/>
            <person name="Lindahl B."/>
            <person name="Martin F."/>
        </authorList>
    </citation>
    <scope>NUCLEOTIDE SEQUENCE</scope>
    <source>
        <strain evidence="3">JB14</strain>
    </source>
</reference>
<accession>A0A6A4H532</accession>